<name>A0ABT1D275_9PROT</name>
<keyword evidence="1" id="KW-0472">Membrane</keyword>
<feature type="transmembrane region" description="Helical" evidence="1">
    <location>
        <begin position="40"/>
        <end position="66"/>
    </location>
</feature>
<dbReference type="RefSeq" id="WP_252952005.1">
    <property type="nucleotide sequence ID" value="NZ_JAFIRR010000024.1"/>
</dbReference>
<organism evidence="2 3">
    <name type="scientific">Siccirubricoccus soli</name>
    <dbReference type="NCBI Taxonomy" id="2899147"/>
    <lineage>
        <taxon>Bacteria</taxon>
        <taxon>Pseudomonadati</taxon>
        <taxon>Pseudomonadota</taxon>
        <taxon>Alphaproteobacteria</taxon>
        <taxon>Acetobacterales</taxon>
        <taxon>Roseomonadaceae</taxon>
        <taxon>Siccirubricoccus</taxon>
    </lineage>
</organism>
<protein>
    <submittedName>
        <fullName evidence="2">Uncharacterized protein</fullName>
    </submittedName>
</protein>
<comment type="caution">
    <text evidence="2">The sequence shown here is derived from an EMBL/GenBank/DDBJ whole genome shotgun (WGS) entry which is preliminary data.</text>
</comment>
<evidence type="ECO:0000313" key="3">
    <source>
        <dbReference type="Proteomes" id="UP001523392"/>
    </source>
</evidence>
<dbReference type="EMBL" id="JAFIRR010000024">
    <property type="protein sequence ID" value="MCO6415405.1"/>
    <property type="molecule type" value="Genomic_DNA"/>
</dbReference>
<keyword evidence="1" id="KW-1133">Transmembrane helix</keyword>
<keyword evidence="1" id="KW-0812">Transmembrane</keyword>
<reference evidence="2 3" key="1">
    <citation type="submission" date="2021-12" db="EMBL/GenBank/DDBJ databases">
        <title>Siccirubricoccus leaddurans sp. nov., a high concentration Zn2+ tolerance bacterium.</title>
        <authorList>
            <person name="Cao Y."/>
        </authorList>
    </citation>
    <scope>NUCLEOTIDE SEQUENCE [LARGE SCALE GENOMIC DNA]</scope>
    <source>
        <strain evidence="2 3">KC 17139</strain>
    </source>
</reference>
<accession>A0ABT1D275</accession>
<gene>
    <name evidence="2" type="ORF">JYK14_04335</name>
</gene>
<dbReference type="Proteomes" id="UP001523392">
    <property type="component" value="Unassembled WGS sequence"/>
</dbReference>
<evidence type="ECO:0000256" key="1">
    <source>
        <dbReference type="SAM" id="Phobius"/>
    </source>
</evidence>
<proteinExistence type="predicted"/>
<sequence>MASSAAARARQFRNWMWLGAAAGFANGLYGAKAAWAGNGIAANLGEALGGALVAGLLARAVCWVWLKRQDP</sequence>
<evidence type="ECO:0000313" key="2">
    <source>
        <dbReference type="EMBL" id="MCO6415405.1"/>
    </source>
</evidence>
<keyword evidence="3" id="KW-1185">Reference proteome</keyword>